<protein>
    <submittedName>
        <fullName evidence="1">Putative redox protein</fullName>
    </submittedName>
</protein>
<evidence type="ECO:0000313" key="1">
    <source>
        <dbReference type="EMBL" id="MBB6214253.1"/>
    </source>
</evidence>
<dbReference type="RefSeq" id="WP_184307470.1">
    <property type="nucleotide sequence ID" value="NZ_JACHEN010000001.1"/>
</dbReference>
<dbReference type="Proteomes" id="UP000579281">
    <property type="component" value="Unassembled WGS sequence"/>
</dbReference>
<keyword evidence="2" id="KW-1185">Reference proteome</keyword>
<proteinExistence type="predicted"/>
<dbReference type="InterPro" id="IPR036102">
    <property type="entry name" value="OsmC/Ohrsf"/>
</dbReference>
<dbReference type="Pfam" id="PF02566">
    <property type="entry name" value="OsmC"/>
    <property type="match status" value="1"/>
</dbReference>
<accession>A0A841KLH3</accession>
<gene>
    <name evidence="1" type="ORF">HNQ80_000322</name>
</gene>
<dbReference type="SUPFAM" id="SSF82784">
    <property type="entry name" value="OsmC-like"/>
    <property type="match status" value="1"/>
</dbReference>
<name>A0A841KLH3_9FIRM</name>
<sequence>MKHEIHCKWLDTVAFQAEDDSGHKIIIEAGRKFGGKNRGFLPKPLLLVSLAGCMGIDVICLLDKMEITLTDFNIRAIGEMNDAQPRYYHKIHLVYEFEGEELPIDQVEKAVYLSKEKYCNVSALLSKGADITHEIKIMESKSSTE</sequence>
<reference evidence="1 2" key="1">
    <citation type="submission" date="2020-08" db="EMBL/GenBank/DDBJ databases">
        <title>Genomic Encyclopedia of Type Strains, Phase IV (KMG-IV): sequencing the most valuable type-strain genomes for metagenomic binning, comparative biology and taxonomic classification.</title>
        <authorList>
            <person name="Goeker M."/>
        </authorList>
    </citation>
    <scope>NUCLEOTIDE SEQUENCE [LARGE SCALE GENOMIC DNA]</scope>
    <source>
        <strain evidence="1 2">DSM 103526</strain>
    </source>
</reference>
<comment type="caution">
    <text evidence="1">The sequence shown here is derived from an EMBL/GenBank/DDBJ whole genome shotgun (WGS) entry which is preliminary data.</text>
</comment>
<dbReference type="PANTHER" id="PTHR34352:SF1">
    <property type="entry name" value="PROTEIN YHFA"/>
    <property type="match status" value="1"/>
</dbReference>
<dbReference type="InterPro" id="IPR015946">
    <property type="entry name" value="KH_dom-like_a/b"/>
</dbReference>
<evidence type="ECO:0000313" key="2">
    <source>
        <dbReference type="Proteomes" id="UP000579281"/>
    </source>
</evidence>
<organism evidence="1 2">
    <name type="scientific">Anaerosolibacter carboniphilus</name>
    <dbReference type="NCBI Taxonomy" id="1417629"/>
    <lineage>
        <taxon>Bacteria</taxon>
        <taxon>Bacillati</taxon>
        <taxon>Bacillota</taxon>
        <taxon>Clostridia</taxon>
        <taxon>Peptostreptococcales</taxon>
        <taxon>Thermotaleaceae</taxon>
        <taxon>Anaerosolibacter</taxon>
    </lineage>
</organism>
<dbReference type="EMBL" id="JACHEN010000001">
    <property type="protein sequence ID" value="MBB6214253.1"/>
    <property type="molecule type" value="Genomic_DNA"/>
</dbReference>
<dbReference type="PANTHER" id="PTHR34352">
    <property type="entry name" value="PROTEIN YHFA"/>
    <property type="match status" value="1"/>
</dbReference>
<dbReference type="AlphaFoldDB" id="A0A841KLH3"/>
<dbReference type="InterPro" id="IPR003718">
    <property type="entry name" value="OsmC/Ohr_fam"/>
</dbReference>
<dbReference type="Gene3D" id="3.30.300.20">
    <property type="match status" value="1"/>
</dbReference>